<accession>A0A9E5MGH0</accession>
<sequence>MKKTQQIKRARKLLTGLIIQWTDNAPLTESADIHSENISHTSPVLRLQCKSIWRDYHDWITNRQTMLWRIDITVVFSYPNGRDQLEQRRVIARAKLWDIAHQCEPVIAEALRHGAHPKETRFTVQCLGDRQATDADFEDYEAA</sequence>
<dbReference type="EMBL" id="JAAONZ010000002">
    <property type="protein sequence ID" value="NHO64656.1"/>
    <property type="molecule type" value="Genomic_DNA"/>
</dbReference>
<evidence type="ECO:0000313" key="1">
    <source>
        <dbReference type="EMBL" id="NHO64656.1"/>
    </source>
</evidence>
<dbReference type="RefSeq" id="WP_167181893.1">
    <property type="nucleotide sequence ID" value="NZ_JAAONZ010000002.1"/>
</dbReference>
<dbReference type="AlphaFoldDB" id="A0A9E5MGH0"/>
<evidence type="ECO:0000313" key="2">
    <source>
        <dbReference type="Proteomes" id="UP000787472"/>
    </source>
</evidence>
<keyword evidence="2" id="KW-1185">Reference proteome</keyword>
<reference evidence="1" key="1">
    <citation type="submission" date="2020-03" db="EMBL/GenBank/DDBJ databases">
        <authorList>
            <person name="Guo F."/>
        </authorList>
    </citation>
    <scope>NUCLEOTIDE SEQUENCE</scope>
    <source>
        <strain evidence="1">JCM 30134</strain>
    </source>
</reference>
<proteinExistence type="predicted"/>
<dbReference type="Proteomes" id="UP000787472">
    <property type="component" value="Unassembled WGS sequence"/>
</dbReference>
<gene>
    <name evidence="1" type="ORF">G8770_03730</name>
</gene>
<protein>
    <submittedName>
        <fullName evidence="1">Uncharacterized protein</fullName>
    </submittedName>
</protein>
<comment type="caution">
    <text evidence="1">The sequence shown here is derived from an EMBL/GenBank/DDBJ whole genome shotgun (WGS) entry which is preliminary data.</text>
</comment>
<organism evidence="1 2">
    <name type="scientific">Pseudomaricurvus hydrocarbonicus</name>
    <dbReference type="NCBI Taxonomy" id="1470433"/>
    <lineage>
        <taxon>Bacteria</taxon>
        <taxon>Pseudomonadati</taxon>
        <taxon>Pseudomonadota</taxon>
        <taxon>Gammaproteobacteria</taxon>
        <taxon>Cellvibrionales</taxon>
        <taxon>Cellvibrionaceae</taxon>
        <taxon>Pseudomaricurvus</taxon>
    </lineage>
</organism>
<name>A0A9E5MGH0_9GAMM</name>